<reference evidence="3" key="1">
    <citation type="journal article" date="2002" name="Science">
        <title>The draft genome of Ciona intestinalis: insights into chordate and vertebrate origins.</title>
        <authorList>
            <person name="Dehal P."/>
            <person name="Satou Y."/>
            <person name="Campbell R.K."/>
            <person name="Chapman J."/>
            <person name="Degnan B."/>
            <person name="De Tomaso A."/>
            <person name="Davidson B."/>
            <person name="Di Gregorio A."/>
            <person name="Gelpke M."/>
            <person name="Goodstein D.M."/>
            <person name="Harafuji N."/>
            <person name="Hastings K.E."/>
            <person name="Ho I."/>
            <person name="Hotta K."/>
            <person name="Huang W."/>
            <person name="Kawashima T."/>
            <person name="Lemaire P."/>
            <person name="Martinez D."/>
            <person name="Meinertzhagen I.A."/>
            <person name="Necula S."/>
            <person name="Nonaka M."/>
            <person name="Putnam N."/>
            <person name="Rash S."/>
            <person name="Saiga H."/>
            <person name="Satake M."/>
            <person name="Terry A."/>
            <person name="Yamada L."/>
            <person name="Wang H.G."/>
            <person name="Awazu S."/>
            <person name="Azumi K."/>
            <person name="Boore J."/>
            <person name="Branno M."/>
            <person name="Chin-Bow S."/>
            <person name="DeSantis R."/>
            <person name="Doyle S."/>
            <person name="Francino P."/>
            <person name="Keys D.N."/>
            <person name="Haga S."/>
            <person name="Hayashi H."/>
            <person name="Hino K."/>
            <person name="Imai K.S."/>
            <person name="Inaba K."/>
            <person name="Kano S."/>
            <person name="Kobayashi K."/>
            <person name="Kobayashi M."/>
            <person name="Lee B.I."/>
            <person name="Makabe K.W."/>
            <person name="Manohar C."/>
            <person name="Matassi G."/>
            <person name="Medina M."/>
            <person name="Mochizuki Y."/>
            <person name="Mount S."/>
            <person name="Morishita T."/>
            <person name="Miura S."/>
            <person name="Nakayama A."/>
            <person name="Nishizaka S."/>
            <person name="Nomoto H."/>
            <person name="Ohta F."/>
            <person name="Oishi K."/>
            <person name="Rigoutsos I."/>
            <person name="Sano M."/>
            <person name="Sasaki A."/>
            <person name="Sasakura Y."/>
            <person name="Shoguchi E."/>
            <person name="Shin-i T."/>
            <person name="Spagnuolo A."/>
            <person name="Stainier D."/>
            <person name="Suzuki M.M."/>
            <person name="Tassy O."/>
            <person name="Takatori N."/>
            <person name="Tokuoka M."/>
            <person name="Yagi K."/>
            <person name="Yoshizaki F."/>
            <person name="Wada S."/>
            <person name="Zhang C."/>
            <person name="Hyatt P.D."/>
            <person name="Larimer F."/>
            <person name="Detter C."/>
            <person name="Doggett N."/>
            <person name="Glavina T."/>
            <person name="Hawkins T."/>
            <person name="Richardson P."/>
            <person name="Lucas S."/>
            <person name="Kohara Y."/>
            <person name="Levine M."/>
            <person name="Satoh N."/>
            <person name="Rokhsar D.S."/>
        </authorList>
    </citation>
    <scope>NUCLEOTIDE SEQUENCE [LARGE SCALE GENOMIC DNA]</scope>
</reference>
<dbReference type="InParanoid" id="H2XK13"/>
<accession>H2XK13</accession>
<evidence type="ECO:0008006" key="4">
    <source>
        <dbReference type="Google" id="ProtNLM"/>
    </source>
</evidence>
<feature type="signal peptide" evidence="1">
    <location>
        <begin position="1"/>
        <end position="28"/>
    </location>
</feature>
<keyword evidence="3" id="KW-1185">Reference proteome</keyword>
<evidence type="ECO:0000256" key="1">
    <source>
        <dbReference type="SAM" id="SignalP"/>
    </source>
</evidence>
<dbReference type="HOGENOM" id="CLU_2670352_0_0_1"/>
<reference evidence="2" key="4">
    <citation type="submission" date="2025-09" db="UniProtKB">
        <authorList>
            <consortium name="Ensembl"/>
        </authorList>
    </citation>
    <scope>IDENTIFICATION</scope>
</reference>
<organism evidence="2 3">
    <name type="scientific">Ciona intestinalis</name>
    <name type="common">Transparent sea squirt</name>
    <name type="synonym">Ascidia intestinalis</name>
    <dbReference type="NCBI Taxonomy" id="7719"/>
    <lineage>
        <taxon>Eukaryota</taxon>
        <taxon>Metazoa</taxon>
        <taxon>Chordata</taxon>
        <taxon>Tunicata</taxon>
        <taxon>Ascidiacea</taxon>
        <taxon>Phlebobranchia</taxon>
        <taxon>Cionidae</taxon>
        <taxon>Ciona</taxon>
    </lineage>
</organism>
<protein>
    <recommendedName>
        <fullName evidence="4">SRCR domain-containing protein</fullName>
    </recommendedName>
</protein>
<dbReference type="EMBL" id="EAAA01001162">
    <property type="status" value="NOT_ANNOTATED_CDS"/>
    <property type="molecule type" value="Genomic_DNA"/>
</dbReference>
<keyword evidence="1" id="KW-0732">Signal</keyword>
<reference evidence="2" key="2">
    <citation type="journal article" date="2008" name="Genome Biol.">
        <title>Improved genome assembly and evidence-based global gene model set for the chordate Ciona intestinalis: new insight into intron and operon populations.</title>
        <authorList>
            <person name="Satou Y."/>
            <person name="Mineta K."/>
            <person name="Ogasawara M."/>
            <person name="Sasakura Y."/>
            <person name="Shoguchi E."/>
            <person name="Ueno K."/>
            <person name="Yamada L."/>
            <person name="Matsumoto J."/>
            <person name="Wasserscheid J."/>
            <person name="Dewar K."/>
            <person name="Wiley G.B."/>
            <person name="Macmil S.L."/>
            <person name="Roe B.A."/>
            <person name="Zeller R.W."/>
            <person name="Hastings K.E."/>
            <person name="Lemaire P."/>
            <person name="Lindquist E."/>
            <person name="Endo T."/>
            <person name="Hotta K."/>
            <person name="Inaba K."/>
        </authorList>
    </citation>
    <scope>NUCLEOTIDE SEQUENCE [LARGE SCALE GENOMIC DNA]</scope>
    <source>
        <strain evidence="2">wild type</strain>
    </source>
</reference>
<sequence length="75" mass="8541">MKMNTMRNLHLLPPGLKLLLLRVYVTLGKNLKGNCKTQWSLMGSLNCQSYGNKITKLLGVTCKRVRGVFNRTQTF</sequence>
<feature type="chain" id="PRO_5003576782" description="SRCR domain-containing protein" evidence="1">
    <location>
        <begin position="29"/>
        <end position="75"/>
    </location>
</feature>
<dbReference type="AlphaFoldDB" id="H2XK13"/>
<proteinExistence type="predicted"/>
<evidence type="ECO:0000313" key="3">
    <source>
        <dbReference type="Proteomes" id="UP000008144"/>
    </source>
</evidence>
<evidence type="ECO:0000313" key="2">
    <source>
        <dbReference type="Ensembl" id="ENSCINP00000029995.1"/>
    </source>
</evidence>
<dbReference type="Ensembl" id="ENSCINT00000031736.1">
    <property type="protein sequence ID" value="ENSCINP00000029995.1"/>
    <property type="gene ID" value="ENSCING00000021296.1"/>
</dbReference>
<reference evidence="2" key="3">
    <citation type="submission" date="2025-08" db="UniProtKB">
        <authorList>
            <consortium name="Ensembl"/>
        </authorList>
    </citation>
    <scope>IDENTIFICATION</scope>
</reference>
<dbReference type="Proteomes" id="UP000008144">
    <property type="component" value="Chromosome 14"/>
</dbReference>
<name>H2XK13_CIOIN</name>